<keyword evidence="3 8" id="KW-0812">Transmembrane</keyword>
<dbReference type="GO" id="GO:0016020">
    <property type="term" value="C:membrane"/>
    <property type="evidence" value="ECO:0007669"/>
    <property type="project" value="UniProtKB-SubCell"/>
</dbReference>
<evidence type="ECO:0000313" key="9">
    <source>
        <dbReference type="EMBL" id="CAJ1959447.1"/>
    </source>
</evidence>
<dbReference type="Pfam" id="PF04178">
    <property type="entry name" value="Got1"/>
    <property type="match status" value="1"/>
</dbReference>
<feature type="transmembrane region" description="Helical" evidence="8">
    <location>
        <begin position="88"/>
        <end position="107"/>
    </location>
</feature>
<dbReference type="GO" id="GO:0012505">
    <property type="term" value="C:endomembrane system"/>
    <property type="evidence" value="ECO:0007669"/>
    <property type="project" value="UniProtKB-ARBA"/>
</dbReference>
<keyword evidence="2 8" id="KW-0813">Transport</keyword>
<gene>
    <name evidence="9" type="ORF">CYCCA115_LOCUS17870</name>
</gene>
<comment type="caution">
    <text evidence="9">The sequence shown here is derived from an EMBL/GenBank/DDBJ whole genome shotgun (WGS) entry which is preliminary data.</text>
</comment>
<name>A0AAD2G0Z5_9STRA</name>
<dbReference type="EMBL" id="CAKOGP040001998">
    <property type="protein sequence ID" value="CAJ1959447.1"/>
    <property type="molecule type" value="Genomic_DNA"/>
</dbReference>
<feature type="transmembrane region" description="Helical" evidence="8">
    <location>
        <begin position="127"/>
        <end position="146"/>
    </location>
</feature>
<evidence type="ECO:0000256" key="5">
    <source>
        <dbReference type="ARBA" id="ARBA00022989"/>
    </source>
</evidence>
<dbReference type="PANTHER" id="PTHR23137:SF6">
    <property type="entry name" value="VESICLE TRANSPORT PROTEIN"/>
    <property type="match status" value="1"/>
</dbReference>
<reference evidence="9" key="1">
    <citation type="submission" date="2023-08" db="EMBL/GenBank/DDBJ databases">
        <authorList>
            <person name="Audoor S."/>
            <person name="Bilcke G."/>
        </authorList>
    </citation>
    <scope>NUCLEOTIDE SEQUENCE</scope>
</reference>
<evidence type="ECO:0000256" key="7">
    <source>
        <dbReference type="ARBA" id="ARBA00025800"/>
    </source>
</evidence>
<sequence>MWNYARLSSTDVEEPLGFYEDEESRAQRNAEEDAQAWGHCPNWFVNMIPELSLQERLLGCATCMICGYLLSIGSLLRMKDLMVGNPVPLVSTVTFGNIISLCGTFFLAGPRSQLRRMFHASRRNASFMYLGSLSITFALLLMPRFLGRGLVLFVLLLSQYASISWYCLSYVPFGRELLEKCFRLMMASNSNDTEE</sequence>
<evidence type="ECO:0000256" key="3">
    <source>
        <dbReference type="ARBA" id="ARBA00022692"/>
    </source>
</evidence>
<organism evidence="9 10">
    <name type="scientific">Cylindrotheca closterium</name>
    <dbReference type="NCBI Taxonomy" id="2856"/>
    <lineage>
        <taxon>Eukaryota</taxon>
        <taxon>Sar</taxon>
        <taxon>Stramenopiles</taxon>
        <taxon>Ochrophyta</taxon>
        <taxon>Bacillariophyta</taxon>
        <taxon>Bacillariophyceae</taxon>
        <taxon>Bacillariophycidae</taxon>
        <taxon>Bacillariales</taxon>
        <taxon>Bacillariaceae</taxon>
        <taxon>Cylindrotheca</taxon>
    </lineage>
</organism>
<feature type="transmembrane region" description="Helical" evidence="8">
    <location>
        <begin position="57"/>
        <end position="76"/>
    </location>
</feature>
<evidence type="ECO:0000313" key="10">
    <source>
        <dbReference type="Proteomes" id="UP001295423"/>
    </source>
</evidence>
<comment type="subcellular location">
    <subcellularLocation>
        <location evidence="1 8">Membrane</location>
        <topology evidence="1 8">Multi-pass membrane protein</topology>
    </subcellularLocation>
</comment>
<keyword evidence="6 8" id="KW-0472">Membrane</keyword>
<keyword evidence="10" id="KW-1185">Reference proteome</keyword>
<feature type="transmembrane region" description="Helical" evidence="8">
    <location>
        <begin position="152"/>
        <end position="173"/>
    </location>
</feature>
<comment type="similarity">
    <text evidence="7 8">Belongs to the SFT2 family.</text>
</comment>
<dbReference type="AlphaFoldDB" id="A0AAD2G0Z5"/>
<evidence type="ECO:0000256" key="2">
    <source>
        <dbReference type="ARBA" id="ARBA00022448"/>
    </source>
</evidence>
<evidence type="ECO:0000256" key="6">
    <source>
        <dbReference type="ARBA" id="ARBA00023136"/>
    </source>
</evidence>
<comment type="function">
    <text evidence="8">May be involved in fusion of retrograde transport vesicles derived from an endocytic compartment with the Golgi complex.</text>
</comment>
<dbReference type="PANTHER" id="PTHR23137">
    <property type="entry name" value="VESICLE TRANSPORT PROTEIN-RELATED"/>
    <property type="match status" value="1"/>
</dbReference>
<dbReference type="GO" id="GO:0016192">
    <property type="term" value="P:vesicle-mediated transport"/>
    <property type="evidence" value="ECO:0007669"/>
    <property type="project" value="InterPro"/>
</dbReference>
<evidence type="ECO:0000256" key="1">
    <source>
        <dbReference type="ARBA" id="ARBA00004141"/>
    </source>
</evidence>
<dbReference type="InterPro" id="IPR011691">
    <property type="entry name" value="Vesicle_transpt_SFT2"/>
</dbReference>
<keyword evidence="5 8" id="KW-1133">Transmembrane helix</keyword>
<dbReference type="GO" id="GO:0015031">
    <property type="term" value="P:protein transport"/>
    <property type="evidence" value="ECO:0007669"/>
    <property type="project" value="UniProtKB-KW"/>
</dbReference>
<dbReference type="GO" id="GO:0005737">
    <property type="term" value="C:cytoplasm"/>
    <property type="evidence" value="ECO:0007669"/>
    <property type="project" value="UniProtKB-ARBA"/>
</dbReference>
<dbReference type="InterPro" id="IPR007305">
    <property type="entry name" value="Vesicle_transpt_Got1/SFT2"/>
</dbReference>
<proteinExistence type="inferred from homology"/>
<protein>
    <recommendedName>
        <fullName evidence="8">Vesicle transport protein</fullName>
    </recommendedName>
</protein>
<dbReference type="Proteomes" id="UP001295423">
    <property type="component" value="Unassembled WGS sequence"/>
</dbReference>
<keyword evidence="4 8" id="KW-0653">Protein transport</keyword>
<evidence type="ECO:0000256" key="8">
    <source>
        <dbReference type="RuleBase" id="RU363111"/>
    </source>
</evidence>
<evidence type="ECO:0000256" key="4">
    <source>
        <dbReference type="ARBA" id="ARBA00022927"/>
    </source>
</evidence>
<accession>A0AAD2G0Z5</accession>